<comment type="caution">
    <text evidence="1">The sequence shown here is derived from an EMBL/GenBank/DDBJ whole genome shotgun (WGS) entry which is preliminary data.</text>
</comment>
<dbReference type="EMBL" id="JAWDGP010000547">
    <property type="protein sequence ID" value="KAK3799638.1"/>
    <property type="molecule type" value="Genomic_DNA"/>
</dbReference>
<keyword evidence="2" id="KW-1185">Reference proteome</keyword>
<dbReference type="Proteomes" id="UP001283361">
    <property type="component" value="Unassembled WGS sequence"/>
</dbReference>
<organism evidence="1 2">
    <name type="scientific">Elysia crispata</name>
    <name type="common">lettuce slug</name>
    <dbReference type="NCBI Taxonomy" id="231223"/>
    <lineage>
        <taxon>Eukaryota</taxon>
        <taxon>Metazoa</taxon>
        <taxon>Spiralia</taxon>
        <taxon>Lophotrochozoa</taxon>
        <taxon>Mollusca</taxon>
        <taxon>Gastropoda</taxon>
        <taxon>Heterobranchia</taxon>
        <taxon>Euthyneura</taxon>
        <taxon>Panpulmonata</taxon>
        <taxon>Sacoglossa</taxon>
        <taxon>Placobranchoidea</taxon>
        <taxon>Plakobranchidae</taxon>
        <taxon>Elysia</taxon>
    </lineage>
</organism>
<protein>
    <submittedName>
        <fullName evidence="1">Uncharacterized protein</fullName>
    </submittedName>
</protein>
<evidence type="ECO:0000313" key="2">
    <source>
        <dbReference type="Proteomes" id="UP001283361"/>
    </source>
</evidence>
<name>A0AAE1B501_9GAST</name>
<sequence>MRTPYIYASSLLLKLNCPINNFRMPRPNRGREMATSAAEIFKRLGFRRLWMHMRLKQFTSAGHLLRYFAKGDLQISR</sequence>
<evidence type="ECO:0000313" key="1">
    <source>
        <dbReference type="EMBL" id="KAK3799638.1"/>
    </source>
</evidence>
<accession>A0AAE1B501</accession>
<proteinExistence type="predicted"/>
<dbReference type="AlphaFoldDB" id="A0AAE1B501"/>
<reference evidence="1" key="1">
    <citation type="journal article" date="2023" name="G3 (Bethesda)">
        <title>A reference genome for the long-term kleptoplast-retaining sea slug Elysia crispata morphotype clarki.</title>
        <authorList>
            <person name="Eastman K.E."/>
            <person name="Pendleton A.L."/>
            <person name="Shaikh M.A."/>
            <person name="Suttiyut T."/>
            <person name="Ogas R."/>
            <person name="Tomko P."/>
            <person name="Gavelis G."/>
            <person name="Widhalm J.R."/>
            <person name="Wisecaver J.H."/>
        </authorList>
    </citation>
    <scope>NUCLEOTIDE SEQUENCE</scope>
    <source>
        <strain evidence="1">ECLA1</strain>
    </source>
</reference>
<gene>
    <name evidence="1" type="ORF">RRG08_059682</name>
</gene>